<sequence>MHDPAHGARPRAGGPAARRGTVGAGRGFAWLLIAAGAAGLLASFAITVDKFALLRDPDFVPSCNLSPVLSCADVMGSAQASVFGFPNPLIGLAAYAAVVAVGCGLLAGARYRRWFWAGLNLGTLLGAAFCMWLMSQALYDIGALCLWCCLVWAATIALFWYTTVHNLRHGVVRAPRALVSGVREFHWAVPATWYGVIVLLAATRFQAYWETLL</sequence>
<keyword evidence="3 10" id="KW-0812">Transmembrane</keyword>
<evidence type="ECO:0000313" key="12">
    <source>
        <dbReference type="EMBL" id="AXE27523.1"/>
    </source>
</evidence>
<comment type="similarity">
    <text evidence="2">Belongs to the VKOR family.</text>
</comment>
<dbReference type="OrthoDB" id="9783799at2"/>
<evidence type="ECO:0000256" key="6">
    <source>
        <dbReference type="ARBA" id="ARBA00023002"/>
    </source>
</evidence>
<feature type="transmembrane region" description="Helical" evidence="10">
    <location>
        <begin position="141"/>
        <end position="164"/>
    </location>
</feature>
<organism evidence="12 13">
    <name type="scientific">Streptomyces globosus</name>
    <dbReference type="NCBI Taxonomy" id="68209"/>
    <lineage>
        <taxon>Bacteria</taxon>
        <taxon>Bacillati</taxon>
        <taxon>Actinomycetota</taxon>
        <taxon>Actinomycetes</taxon>
        <taxon>Kitasatosporales</taxon>
        <taxon>Streptomycetaceae</taxon>
        <taxon>Streptomyces</taxon>
    </lineage>
</organism>
<evidence type="ECO:0000256" key="9">
    <source>
        <dbReference type="ARBA" id="ARBA00023284"/>
    </source>
</evidence>
<keyword evidence="8" id="KW-1015">Disulfide bond</keyword>
<dbReference type="EMBL" id="CP030862">
    <property type="protein sequence ID" value="AXE27523.1"/>
    <property type="molecule type" value="Genomic_DNA"/>
</dbReference>
<reference evidence="12 13" key="1">
    <citation type="submission" date="2018-01" db="EMBL/GenBank/DDBJ databases">
        <title>Draft genome Sequence of streptomyces globosus LZH-48.</title>
        <authorList>
            <person name="Ran K."/>
            <person name="Li Z."/>
            <person name="Wei S."/>
            <person name="Dong R."/>
        </authorList>
    </citation>
    <scope>NUCLEOTIDE SEQUENCE [LARGE SCALE GENOMIC DNA]</scope>
    <source>
        <strain evidence="12 13">LZH-48</strain>
    </source>
</reference>
<evidence type="ECO:0000256" key="4">
    <source>
        <dbReference type="ARBA" id="ARBA00022719"/>
    </source>
</evidence>
<evidence type="ECO:0000256" key="1">
    <source>
        <dbReference type="ARBA" id="ARBA00004141"/>
    </source>
</evidence>
<evidence type="ECO:0000256" key="2">
    <source>
        <dbReference type="ARBA" id="ARBA00006214"/>
    </source>
</evidence>
<dbReference type="Proteomes" id="UP000252004">
    <property type="component" value="Chromosome"/>
</dbReference>
<feature type="transmembrane region" description="Helical" evidence="10">
    <location>
        <begin position="89"/>
        <end position="107"/>
    </location>
</feature>
<dbReference type="PANTHER" id="PTHR34573:SF1">
    <property type="entry name" value="VITAMIN K EPOXIDE REDUCTASE DOMAIN-CONTAINING PROTEIN"/>
    <property type="match status" value="1"/>
</dbReference>
<evidence type="ECO:0000256" key="7">
    <source>
        <dbReference type="ARBA" id="ARBA00023136"/>
    </source>
</evidence>
<evidence type="ECO:0000256" key="5">
    <source>
        <dbReference type="ARBA" id="ARBA00022989"/>
    </source>
</evidence>
<keyword evidence="5 10" id="KW-1133">Transmembrane helix</keyword>
<keyword evidence="4" id="KW-0874">Quinone</keyword>
<comment type="subcellular location">
    <subcellularLocation>
        <location evidence="1">Membrane</location>
        <topology evidence="1">Multi-pass membrane protein</topology>
    </subcellularLocation>
</comment>
<dbReference type="SMART" id="SM00756">
    <property type="entry name" value="VKc"/>
    <property type="match status" value="1"/>
</dbReference>
<feature type="transmembrane region" description="Helical" evidence="10">
    <location>
        <begin position="28"/>
        <end position="48"/>
    </location>
</feature>
<evidence type="ECO:0000256" key="10">
    <source>
        <dbReference type="SAM" id="Phobius"/>
    </source>
</evidence>
<gene>
    <name evidence="12" type="ORF">C0216_15390</name>
</gene>
<dbReference type="GO" id="GO:0016491">
    <property type="term" value="F:oxidoreductase activity"/>
    <property type="evidence" value="ECO:0007669"/>
    <property type="project" value="UniProtKB-KW"/>
</dbReference>
<dbReference type="InterPro" id="IPR041714">
    <property type="entry name" value="VKOR_Actinobacteria"/>
</dbReference>
<keyword evidence="7 10" id="KW-0472">Membrane</keyword>
<dbReference type="InterPro" id="IPR038354">
    <property type="entry name" value="VKOR_sf"/>
</dbReference>
<evidence type="ECO:0000256" key="8">
    <source>
        <dbReference type="ARBA" id="ARBA00023157"/>
    </source>
</evidence>
<dbReference type="Pfam" id="PF07884">
    <property type="entry name" value="VKOR"/>
    <property type="match status" value="1"/>
</dbReference>
<proteinExistence type="inferred from homology"/>
<keyword evidence="13" id="KW-1185">Reference proteome</keyword>
<dbReference type="GO" id="GO:0048038">
    <property type="term" value="F:quinone binding"/>
    <property type="evidence" value="ECO:0007669"/>
    <property type="project" value="UniProtKB-KW"/>
</dbReference>
<dbReference type="Gene3D" id="1.20.1440.130">
    <property type="entry name" value="VKOR domain"/>
    <property type="match status" value="1"/>
</dbReference>
<keyword evidence="6" id="KW-0560">Oxidoreductase</keyword>
<protein>
    <submittedName>
        <fullName evidence="12">Vitamin K epoxide reductase</fullName>
    </submittedName>
</protein>
<name>A0A344U9F2_9ACTN</name>
<dbReference type="InterPro" id="IPR012932">
    <property type="entry name" value="VKOR"/>
</dbReference>
<feature type="domain" description="Vitamin K epoxide reductase" evidence="11">
    <location>
        <begin position="25"/>
        <end position="166"/>
    </location>
</feature>
<evidence type="ECO:0000256" key="3">
    <source>
        <dbReference type="ARBA" id="ARBA00022692"/>
    </source>
</evidence>
<feature type="transmembrane region" description="Helical" evidence="10">
    <location>
        <begin position="114"/>
        <end position="135"/>
    </location>
</feature>
<dbReference type="AlphaFoldDB" id="A0A344U9F2"/>
<dbReference type="PANTHER" id="PTHR34573">
    <property type="entry name" value="VKC DOMAIN-CONTAINING PROTEIN"/>
    <property type="match status" value="1"/>
</dbReference>
<accession>A0A344U9F2</accession>
<dbReference type="KEGG" id="sgz:C0216_15390"/>
<dbReference type="CDD" id="cd12922">
    <property type="entry name" value="VKOR_5"/>
    <property type="match status" value="1"/>
</dbReference>
<evidence type="ECO:0000313" key="13">
    <source>
        <dbReference type="Proteomes" id="UP000252004"/>
    </source>
</evidence>
<feature type="transmembrane region" description="Helical" evidence="10">
    <location>
        <begin position="185"/>
        <end position="209"/>
    </location>
</feature>
<dbReference type="GO" id="GO:0016020">
    <property type="term" value="C:membrane"/>
    <property type="evidence" value="ECO:0007669"/>
    <property type="project" value="UniProtKB-SubCell"/>
</dbReference>
<evidence type="ECO:0000259" key="11">
    <source>
        <dbReference type="SMART" id="SM00756"/>
    </source>
</evidence>
<keyword evidence="9" id="KW-0676">Redox-active center</keyword>